<keyword evidence="1" id="KW-0472">Membrane</keyword>
<reference evidence="3 4" key="1">
    <citation type="submission" date="2025-05" db="UniProtKB">
        <authorList>
            <consortium name="RefSeq"/>
        </authorList>
    </citation>
    <scope>IDENTIFICATION</scope>
    <source>
        <tissue evidence="3 4">Whole body</tissue>
    </source>
</reference>
<evidence type="ECO:0000313" key="3">
    <source>
        <dbReference type="RefSeq" id="XP_015178901.1"/>
    </source>
</evidence>
<protein>
    <submittedName>
        <fullName evidence="3 4">Uncharacterized protein LOC107067685</fullName>
    </submittedName>
</protein>
<keyword evidence="2" id="KW-1185">Reference proteome</keyword>
<dbReference type="GeneID" id="107067685"/>
<accession>A0ABM1IFB5</accession>
<evidence type="ECO:0000256" key="1">
    <source>
        <dbReference type="SAM" id="Phobius"/>
    </source>
</evidence>
<organism evidence="2 4">
    <name type="scientific">Polistes dominula</name>
    <name type="common">European paper wasp</name>
    <name type="synonym">Vespa dominula</name>
    <dbReference type="NCBI Taxonomy" id="743375"/>
    <lineage>
        <taxon>Eukaryota</taxon>
        <taxon>Metazoa</taxon>
        <taxon>Ecdysozoa</taxon>
        <taxon>Arthropoda</taxon>
        <taxon>Hexapoda</taxon>
        <taxon>Insecta</taxon>
        <taxon>Pterygota</taxon>
        <taxon>Neoptera</taxon>
        <taxon>Endopterygota</taxon>
        <taxon>Hymenoptera</taxon>
        <taxon>Apocrita</taxon>
        <taxon>Aculeata</taxon>
        <taxon>Vespoidea</taxon>
        <taxon>Vespidae</taxon>
        <taxon>Polistinae</taxon>
        <taxon>Polistini</taxon>
        <taxon>Polistes</taxon>
    </lineage>
</organism>
<dbReference type="Proteomes" id="UP000694924">
    <property type="component" value="Unplaced"/>
</dbReference>
<proteinExistence type="predicted"/>
<keyword evidence="1" id="KW-1133">Transmembrane helix</keyword>
<keyword evidence="1" id="KW-0812">Transmembrane</keyword>
<dbReference type="RefSeq" id="XP_015178902.1">
    <property type="nucleotide sequence ID" value="XM_015323416.1"/>
</dbReference>
<evidence type="ECO:0000313" key="2">
    <source>
        <dbReference type="Proteomes" id="UP000694924"/>
    </source>
</evidence>
<dbReference type="RefSeq" id="XP_015178901.1">
    <property type="nucleotide sequence ID" value="XM_015323415.1"/>
</dbReference>
<feature type="transmembrane region" description="Helical" evidence="1">
    <location>
        <begin position="28"/>
        <end position="51"/>
    </location>
</feature>
<sequence>MNKDPRSTEYRKPRKFYGTPINKYINKAILISSGFLFVFGCCLSPILSPVLQRVADKFRFIPNKTIIGPDSIEWSLEQKLRERLKIREEIAEHNQQQIDREVPT</sequence>
<evidence type="ECO:0000313" key="4">
    <source>
        <dbReference type="RefSeq" id="XP_015178902.1"/>
    </source>
</evidence>
<name>A0ABM1IFB5_POLDO</name>
<gene>
    <name evidence="3 4" type="primary">LOC107067685</name>
</gene>